<name>A0AAD5JKZ8_9FUNG</name>
<reference evidence="2" key="1">
    <citation type="journal article" date="2022" name="IScience">
        <title>Evolution of zygomycete secretomes and the origins of terrestrial fungal ecologies.</title>
        <authorList>
            <person name="Chang Y."/>
            <person name="Wang Y."/>
            <person name="Mondo S."/>
            <person name="Ahrendt S."/>
            <person name="Andreopoulos W."/>
            <person name="Barry K."/>
            <person name="Beard J."/>
            <person name="Benny G.L."/>
            <person name="Blankenship S."/>
            <person name="Bonito G."/>
            <person name="Cuomo C."/>
            <person name="Desiro A."/>
            <person name="Gervers K.A."/>
            <person name="Hundley H."/>
            <person name="Kuo A."/>
            <person name="LaButti K."/>
            <person name="Lang B.F."/>
            <person name="Lipzen A."/>
            <person name="O'Donnell K."/>
            <person name="Pangilinan J."/>
            <person name="Reynolds N."/>
            <person name="Sandor L."/>
            <person name="Smith M.E."/>
            <person name="Tsang A."/>
            <person name="Grigoriev I.V."/>
            <person name="Stajich J.E."/>
            <person name="Spatafora J.W."/>
        </authorList>
    </citation>
    <scope>NUCLEOTIDE SEQUENCE</scope>
    <source>
        <strain evidence="2">RSA 2281</strain>
    </source>
</reference>
<evidence type="ECO:0000256" key="1">
    <source>
        <dbReference type="SAM" id="MobiDB-lite"/>
    </source>
</evidence>
<keyword evidence="3" id="KW-1185">Reference proteome</keyword>
<sequence>MTELNIMDKAELVKSLVVKDALYMHMSNETFGIAAFPEVIADELQIKKVDYHKASTTVSNPSTQSDPLLAQKISSLLLFPAGSTNTKKGRLYDFIASRLSTKYAVTPVHTQDEFNYFNEIMEINSSPTKADWKNICKSWNNNKADGKNIFYKTPEHLMAHHNAWRTLQISKKSIEKNKDTIDTMRDQLQSPSRIIDNPAPAPLAVLPEAAEITASGENRFVLPPPMLAFEQPKEESVIASTTSTDHNLSSNLRSQPPAPPSIEPLTQFDIFQMLASAGIPPAALLSFVAASQSQQQQQHQQQQQQQQ</sequence>
<organism evidence="2 3">
    <name type="scientific">Phascolomyces articulosus</name>
    <dbReference type="NCBI Taxonomy" id="60185"/>
    <lineage>
        <taxon>Eukaryota</taxon>
        <taxon>Fungi</taxon>
        <taxon>Fungi incertae sedis</taxon>
        <taxon>Mucoromycota</taxon>
        <taxon>Mucoromycotina</taxon>
        <taxon>Mucoromycetes</taxon>
        <taxon>Mucorales</taxon>
        <taxon>Lichtheimiaceae</taxon>
        <taxon>Phascolomyces</taxon>
    </lineage>
</organism>
<evidence type="ECO:0000313" key="2">
    <source>
        <dbReference type="EMBL" id="KAI9243206.1"/>
    </source>
</evidence>
<comment type="caution">
    <text evidence="2">The sequence shown here is derived from an EMBL/GenBank/DDBJ whole genome shotgun (WGS) entry which is preliminary data.</text>
</comment>
<protein>
    <submittedName>
        <fullName evidence="2">Uncharacterized protein</fullName>
    </submittedName>
</protein>
<accession>A0AAD5JKZ8</accession>
<gene>
    <name evidence="2" type="ORF">BDA99DRAFT_610566</name>
</gene>
<dbReference type="AlphaFoldDB" id="A0AAD5JKZ8"/>
<evidence type="ECO:0000313" key="3">
    <source>
        <dbReference type="Proteomes" id="UP001209540"/>
    </source>
</evidence>
<feature type="region of interest" description="Disordered" evidence="1">
    <location>
        <begin position="235"/>
        <end position="261"/>
    </location>
</feature>
<dbReference type="Proteomes" id="UP001209540">
    <property type="component" value="Unassembled WGS sequence"/>
</dbReference>
<proteinExistence type="predicted"/>
<reference evidence="2" key="2">
    <citation type="submission" date="2023-02" db="EMBL/GenBank/DDBJ databases">
        <authorList>
            <consortium name="DOE Joint Genome Institute"/>
            <person name="Mondo S.J."/>
            <person name="Chang Y."/>
            <person name="Wang Y."/>
            <person name="Ahrendt S."/>
            <person name="Andreopoulos W."/>
            <person name="Barry K."/>
            <person name="Beard J."/>
            <person name="Benny G.L."/>
            <person name="Blankenship S."/>
            <person name="Bonito G."/>
            <person name="Cuomo C."/>
            <person name="Desiro A."/>
            <person name="Gervers K.A."/>
            <person name="Hundley H."/>
            <person name="Kuo A."/>
            <person name="LaButti K."/>
            <person name="Lang B.F."/>
            <person name="Lipzen A."/>
            <person name="O'Donnell K."/>
            <person name="Pangilinan J."/>
            <person name="Reynolds N."/>
            <person name="Sandor L."/>
            <person name="Smith M.W."/>
            <person name="Tsang A."/>
            <person name="Grigoriev I.V."/>
            <person name="Stajich J.E."/>
            <person name="Spatafora J.W."/>
        </authorList>
    </citation>
    <scope>NUCLEOTIDE SEQUENCE</scope>
    <source>
        <strain evidence="2">RSA 2281</strain>
    </source>
</reference>
<feature type="compositionally biased region" description="Polar residues" evidence="1">
    <location>
        <begin position="238"/>
        <end position="254"/>
    </location>
</feature>
<dbReference type="EMBL" id="JAIXMP010000084">
    <property type="protein sequence ID" value="KAI9243206.1"/>
    <property type="molecule type" value="Genomic_DNA"/>
</dbReference>